<dbReference type="Pfam" id="PF13738">
    <property type="entry name" value="Pyr_redox_3"/>
    <property type="match status" value="1"/>
</dbReference>
<dbReference type="Gene3D" id="3.50.50.60">
    <property type="entry name" value="FAD/NAD(P)-binding domain"/>
    <property type="match status" value="2"/>
</dbReference>
<keyword evidence="2" id="KW-0472">Membrane</keyword>
<dbReference type="EMBL" id="JAACJJ010000014">
    <property type="protein sequence ID" value="KAF5326973.1"/>
    <property type="molecule type" value="Genomic_DNA"/>
</dbReference>
<dbReference type="PRINTS" id="PR00368">
    <property type="entry name" value="FADPNR"/>
</dbReference>
<dbReference type="InterPro" id="IPR036188">
    <property type="entry name" value="FAD/NAD-bd_sf"/>
</dbReference>
<evidence type="ECO:0000256" key="2">
    <source>
        <dbReference type="SAM" id="Phobius"/>
    </source>
</evidence>
<keyword evidence="2" id="KW-1133">Transmembrane helix</keyword>
<keyword evidence="4" id="KW-1185">Reference proteome</keyword>
<dbReference type="Proteomes" id="UP000567179">
    <property type="component" value="Unassembled WGS sequence"/>
</dbReference>
<evidence type="ECO:0008006" key="5">
    <source>
        <dbReference type="Google" id="ProtNLM"/>
    </source>
</evidence>
<sequence length="527" mass="59115">MAPPPSHGVVIIGSGFGGMAAAIELRKQGINDFVIIEKASGVGGAWKANTYPGASSDIANHLYCLSTDYKYDWENGLESQANILKYIESIVEKRKLGPNLIFNQQVIEVVWDNVAQMYTISTRNTQTDMVTNRHAKNVVSAHGNLHVRRYPDILGLDTFNGKLMHSSGWDQSVDLRNKRVAIIGNGSSAAQIMSRIPKIEGIQVTQFVRGRNWHLPTPFRYINVSLFNWIFTIFPLLAWVYRFWQFCIFEFTYYPIFKSTILRPYLMKIAAGYTRWLAPAKYHDMLIPSFAVGCKRIIHDPGYLKLLYMPNITLREGTEIGSLNEKGIVLKSGEALEFDVIGLATGFITDQFPYTLRGSAGTTVQEFYNNNGGPQAYIGTTIPGFPNFYTIGGPNTVTGFTSALIFEEIQVRYITKMIKPVLDQKVSSLEVKREAHDSYNKKIEGMFQDTAFTSCVSWYRAGGTGRIVNIFPGSSLAFWWFLRKVEWNDYTAVGGKLPKDSQSSMNSYTGMAVSVLVGLFALRQLIS</sequence>
<dbReference type="PANTHER" id="PTHR42877">
    <property type="entry name" value="L-ORNITHINE N(5)-MONOOXYGENASE-RELATED"/>
    <property type="match status" value="1"/>
</dbReference>
<feature type="transmembrane region" description="Helical" evidence="2">
    <location>
        <begin position="221"/>
        <end position="244"/>
    </location>
</feature>
<dbReference type="OrthoDB" id="74360at2759"/>
<gene>
    <name evidence="3" type="ORF">D9619_004107</name>
</gene>
<evidence type="ECO:0000256" key="1">
    <source>
        <dbReference type="ARBA" id="ARBA00010139"/>
    </source>
</evidence>
<feature type="transmembrane region" description="Helical" evidence="2">
    <location>
        <begin position="6"/>
        <end position="23"/>
    </location>
</feature>
<keyword evidence="2" id="KW-0812">Transmembrane</keyword>
<name>A0A8H5BPH9_9AGAR</name>
<proteinExistence type="inferred from homology"/>
<dbReference type="InterPro" id="IPR051209">
    <property type="entry name" value="FAD-bind_Monooxygenase_sf"/>
</dbReference>
<organism evidence="3 4">
    <name type="scientific">Psilocybe cf. subviscida</name>
    <dbReference type="NCBI Taxonomy" id="2480587"/>
    <lineage>
        <taxon>Eukaryota</taxon>
        <taxon>Fungi</taxon>
        <taxon>Dikarya</taxon>
        <taxon>Basidiomycota</taxon>
        <taxon>Agaricomycotina</taxon>
        <taxon>Agaricomycetes</taxon>
        <taxon>Agaricomycetidae</taxon>
        <taxon>Agaricales</taxon>
        <taxon>Agaricineae</taxon>
        <taxon>Strophariaceae</taxon>
        <taxon>Psilocybe</taxon>
    </lineage>
</organism>
<evidence type="ECO:0000313" key="4">
    <source>
        <dbReference type="Proteomes" id="UP000567179"/>
    </source>
</evidence>
<dbReference type="PANTHER" id="PTHR42877:SF4">
    <property type="entry name" value="FAD_NAD(P)-BINDING DOMAIN-CONTAINING PROTEIN-RELATED"/>
    <property type="match status" value="1"/>
</dbReference>
<dbReference type="PRINTS" id="PR00469">
    <property type="entry name" value="PNDRDTASEII"/>
</dbReference>
<accession>A0A8H5BPH9</accession>
<comment type="similarity">
    <text evidence="1">Belongs to the FAD-binding monooxygenase family.</text>
</comment>
<comment type="caution">
    <text evidence="3">The sequence shown here is derived from an EMBL/GenBank/DDBJ whole genome shotgun (WGS) entry which is preliminary data.</text>
</comment>
<protein>
    <recommendedName>
        <fullName evidence="5">FAD/NAD(P)-binding domain-containing protein</fullName>
    </recommendedName>
</protein>
<dbReference type="AlphaFoldDB" id="A0A8H5BPH9"/>
<reference evidence="3 4" key="1">
    <citation type="journal article" date="2020" name="ISME J.">
        <title>Uncovering the hidden diversity of litter-decomposition mechanisms in mushroom-forming fungi.</title>
        <authorList>
            <person name="Floudas D."/>
            <person name="Bentzer J."/>
            <person name="Ahren D."/>
            <person name="Johansson T."/>
            <person name="Persson P."/>
            <person name="Tunlid A."/>
        </authorList>
    </citation>
    <scope>NUCLEOTIDE SEQUENCE [LARGE SCALE GENOMIC DNA]</scope>
    <source>
        <strain evidence="3 4">CBS 101986</strain>
    </source>
</reference>
<dbReference type="SUPFAM" id="SSF51905">
    <property type="entry name" value="FAD/NAD(P)-binding domain"/>
    <property type="match status" value="1"/>
</dbReference>
<evidence type="ECO:0000313" key="3">
    <source>
        <dbReference type="EMBL" id="KAF5326973.1"/>
    </source>
</evidence>